<accession>A0ABN2LJ50</accession>
<dbReference type="InterPro" id="IPR036388">
    <property type="entry name" value="WH-like_DNA-bd_sf"/>
</dbReference>
<dbReference type="Gene3D" id="1.10.10.10">
    <property type="entry name" value="Winged helix-like DNA-binding domain superfamily/Winged helix DNA-binding domain"/>
    <property type="match status" value="1"/>
</dbReference>
<evidence type="ECO:0000259" key="1">
    <source>
        <dbReference type="Pfam" id="PF20803"/>
    </source>
</evidence>
<evidence type="ECO:0000313" key="3">
    <source>
        <dbReference type="Proteomes" id="UP001500851"/>
    </source>
</evidence>
<dbReference type="Pfam" id="PF20803">
    <property type="entry name" value="PaaX_M"/>
    <property type="match status" value="1"/>
</dbReference>
<feature type="domain" description="Transcriptional repressor PaaX-like central Cas2-like" evidence="1">
    <location>
        <begin position="114"/>
        <end position="177"/>
    </location>
</feature>
<keyword evidence="3" id="KW-1185">Reference proteome</keyword>
<protein>
    <recommendedName>
        <fullName evidence="1">Transcriptional repressor PaaX-like central Cas2-like domain-containing protein</fullName>
    </recommendedName>
</protein>
<gene>
    <name evidence="2" type="ORF">GCM10009768_15940</name>
</gene>
<dbReference type="PANTHER" id="PTHR30319">
    <property type="entry name" value="PHENYLACETIC ACID REGULATOR-RELATED TRANSCRIPTIONAL REPRESSOR"/>
    <property type="match status" value="1"/>
</dbReference>
<dbReference type="RefSeq" id="WP_344031219.1">
    <property type="nucleotide sequence ID" value="NZ_BAAAOB010000001.1"/>
</dbReference>
<evidence type="ECO:0000313" key="2">
    <source>
        <dbReference type="EMBL" id="GAA1787715.1"/>
    </source>
</evidence>
<sequence length="291" mass="31389">MSGADPGALPDAASGALPAAAPPVAISPRTVIEACFSSEGRAELDTVYDLGLAVGLPEQTVRLALRRMQGERILEQHGRGRAGHLLLTEHGGQRADRELALLGFAFAQDRGEVPWDGRWRMYGFSVPERQRAERDGLRKLLLALGAAPLLPGVYVSPHDLGVELRRSVPGETLDRYLISAVLAEPSVPGCETPRDLAEHLWPAGGIDAAYGTLAAVLADPPSTEPRGPVAVTARALALLEALDAGLREDPLLPAELLPGEWRPLRLRREFVVEWEQLRSREPGLPVFDWGA</sequence>
<name>A0ABN2LJ50_9MICO</name>
<dbReference type="Proteomes" id="UP001500851">
    <property type="component" value="Unassembled WGS sequence"/>
</dbReference>
<dbReference type="EMBL" id="BAAAOB010000001">
    <property type="protein sequence ID" value="GAA1787715.1"/>
    <property type="molecule type" value="Genomic_DNA"/>
</dbReference>
<reference evidence="2 3" key="1">
    <citation type="journal article" date="2019" name="Int. J. Syst. Evol. Microbiol.">
        <title>The Global Catalogue of Microorganisms (GCM) 10K type strain sequencing project: providing services to taxonomists for standard genome sequencing and annotation.</title>
        <authorList>
            <consortium name="The Broad Institute Genomics Platform"/>
            <consortium name="The Broad Institute Genome Sequencing Center for Infectious Disease"/>
            <person name="Wu L."/>
            <person name="Ma J."/>
        </authorList>
    </citation>
    <scope>NUCLEOTIDE SEQUENCE [LARGE SCALE GENOMIC DNA]</scope>
    <source>
        <strain evidence="2 3">JCM 14736</strain>
    </source>
</reference>
<proteinExistence type="predicted"/>
<organism evidence="2 3">
    <name type="scientific">Leucobacter iarius</name>
    <dbReference type="NCBI Taxonomy" id="333963"/>
    <lineage>
        <taxon>Bacteria</taxon>
        <taxon>Bacillati</taxon>
        <taxon>Actinomycetota</taxon>
        <taxon>Actinomycetes</taxon>
        <taxon>Micrococcales</taxon>
        <taxon>Microbacteriaceae</taxon>
        <taxon>Leucobacter</taxon>
    </lineage>
</organism>
<dbReference type="PANTHER" id="PTHR30319:SF1">
    <property type="entry name" value="TRANSCRIPTIONAL REPRESSOR PAAX"/>
    <property type="match status" value="1"/>
</dbReference>
<dbReference type="Gene3D" id="3.30.70.2650">
    <property type="match status" value="1"/>
</dbReference>
<comment type="caution">
    <text evidence="2">The sequence shown here is derived from an EMBL/GenBank/DDBJ whole genome shotgun (WGS) entry which is preliminary data.</text>
</comment>
<dbReference type="InterPro" id="IPR048846">
    <property type="entry name" value="PaaX-like_central"/>
</dbReference>